<dbReference type="NCBIfam" id="TIGR01409">
    <property type="entry name" value="TAT_signal_seq"/>
    <property type="match status" value="1"/>
</dbReference>
<dbReference type="InterPro" id="IPR050416">
    <property type="entry name" value="FAD-linked_Oxidoreductase"/>
</dbReference>
<organism evidence="7 8">
    <name type="scientific">Streptomyces olivochromogenes</name>
    <dbReference type="NCBI Taxonomy" id="1963"/>
    <lineage>
        <taxon>Bacteria</taxon>
        <taxon>Bacillati</taxon>
        <taxon>Actinomycetota</taxon>
        <taxon>Actinomycetes</taxon>
        <taxon>Kitasatosporales</taxon>
        <taxon>Streptomycetaceae</taxon>
        <taxon>Streptomyces</taxon>
    </lineage>
</organism>
<dbReference type="GO" id="GO:0016491">
    <property type="term" value="F:oxidoreductase activity"/>
    <property type="evidence" value="ECO:0007669"/>
    <property type="project" value="UniProtKB-KW"/>
</dbReference>
<name>A0A250VGN7_STROL</name>
<dbReference type="InterPro" id="IPR006311">
    <property type="entry name" value="TAT_signal"/>
</dbReference>
<keyword evidence="3" id="KW-0285">Flavoprotein</keyword>
<feature type="domain" description="FAD-binding PCMH-type" evidence="6">
    <location>
        <begin position="106"/>
        <end position="281"/>
    </location>
</feature>
<evidence type="ECO:0000256" key="5">
    <source>
        <dbReference type="ARBA" id="ARBA00023002"/>
    </source>
</evidence>
<dbReference type="Pfam" id="PF08031">
    <property type="entry name" value="BBE"/>
    <property type="match status" value="1"/>
</dbReference>
<evidence type="ECO:0000256" key="1">
    <source>
        <dbReference type="ARBA" id="ARBA00001974"/>
    </source>
</evidence>
<dbReference type="Gene3D" id="3.30.465.10">
    <property type="match status" value="1"/>
</dbReference>
<dbReference type="Proteomes" id="UP000217446">
    <property type="component" value="Unassembled WGS sequence"/>
</dbReference>
<comment type="caution">
    <text evidence="7">The sequence shown here is derived from an EMBL/GenBank/DDBJ whole genome shotgun (WGS) entry which is preliminary data.</text>
</comment>
<keyword evidence="8" id="KW-1185">Reference proteome</keyword>
<dbReference type="PROSITE" id="PS51387">
    <property type="entry name" value="FAD_PCMH"/>
    <property type="match status" value="1"/>
</dbReference>
<dbReference type="InterPro" id="IPR012951">
    <property type="entry name" value="BBE"/>
</dbReference>
<evidence type="ECO:0000256" key="4">
    <source>
        <dbReference type="ARBA" id="ARBA00022827"/>
    </source>
</evidence>
<dbReference type="EMBL" id="BDQI01000010">
    <property type="protein sequence ID" value="GAX53331.1"/>
    <property type="molecule type" value="Genomic_DNA"/>
</dbReference>
<dbReference type="PROSITE" id="PS51318">
    <property type="entry name" value="TAT"/>
    <property type="match status" value="1"/>
</dbReference>
<accession>A0A250VGN7</accession>
<keyword evidence="5" id="KW-0560">Oxidoreductase</keyword>
<dbReference type="Gene3D" id="3.40.462.20">
    <property type="match status" value="1"/>
</dbReference>
<dbReference type="InterPro" id="IPR019546">
    <property type="entry name" value="TAT_signal_bac_arc"/>
</dbReference>
<keyword evidence="4" id="KW-0274">FAD</keyword>
<dbReference type="PANTHER" id="PTHR42973:SF39">
    <property type="entry name" value="FAD-BINDING PCMH-TYPE DOMAIN-CONTAINING PROTEIN"/>
    <property type="match status" value="1"/>
</dbReference>
<dbReference type="PANTHER" id="PTHR42973">
    <property type="entry name" value="BINDING OXIDOREDUCTASE, PUTATIVE (AFU_ORTHOLOGUE AFUA_1G17690)-RELATED"/>
    <property type="match status" value="1"/>
</dbReference>
<dbReference type="InterPro" id="IPR016169">
    <property type="entry name" value="FAD-bd_PCMH_sub2"/>
</dbReference>
<proteinExistence type="inferred from homology"/>
<sequence>MQGLSIKDVTRRPADRFAFVEYWRSPVERKRTMHDYSRRGLLKATAAAGAGAVVLPGVAAAEAPGASAAIAGAEDAKCKPAKLTGRIVRPADPGYADASLGWDELFAHYPLVIVYAQNTQDVVNALTWARQNNVALRVRSGGHSLEGWSNVDNGIVIDVSELKSVHIDTATRTAVLGAGLNQLEGVTALAKKDLAVTTGTEGTVGLSGATLGGGLGFLVRYLGMACDSLTGAEVVVPSGADCAKVIKADLKNNSDLLWALRGAGNGNFGIVTSLTYKASPLKSVAYLQATWEGIGDLHGVFDAWQRTALFADKRLGTQLEIHRNQTLLFGVLAEGSAEEVKALLAPILSVGSPSVSVQVGNWGDVYAGFQIPTSAEPGSWKFFSQFSSKPFPKKAISIVASFMRDAPTDDSNFFTQAFGGAVRKEPRGGSSFPHRDTLFYSEQGAGWGPRTGQPGVCDPLTPQAQAWIAEFSQAMRPYVDGAYVNVPNIGMQDWETAYWGSNFDRLRKIKAKYDPRNVFQYEQSIPPAFC</sequence>
<dbReference type="InterPro" id="IPR006094">
    <property type="entry name" value="Oxid_FAD_bind_N"/>
</dbReference>
<evidence type="ECO:0000256" key="2">
    <source>
        <dbReference type="ARBA" id="ARBA00005466"/>
    </source>
</evidence>
<dbReference type="InterPro" id="IPR006093">
    <property type="entry name" value="Oxy_OxRdtase_FAD_BS"/>
</dbReference>
<gene>
    <name evidence="7" type="ORF">SO3561_04859</name>
</gene>
<evidence type="ECO:0000313" key="7">
    <source>
        <dbReference type="EMBL" id="GAX53331.1"/>
    </source>
</evidence>
<comment type="similarity">
    <text evidence="2">Belongs to the oxygen-dependent FAD-linked oxidoreductase family.</text>
</comment>
<dbReference type="Pfam" id="PF01565">
    <property type="entry name" value="FAD_binding_4"/>
    <property type="match status" value="1"/>
</dbReference>
<protein>
    <submittedName>
        <fullName evidence="7">FAD-binding protein</fullName>
    </submittedName>
</protein>
<dbReference type="InterPro" id="IPR016166">
    <property type="entry name" value="FAD-bd_PCMH"/>
</dbReference>
<evidence type="ECO:0000313" key="8">
    <source>
        <dbReference type="Proteomes" id="UP000217446"/>
    </source>
</evidence>
<dbReference type="InterPro" id="IPR016167">
    <property type="entry name" value="FAD-bd_PCMH_sub1"/>
</dbReference>
<dbReference type="Gene3D" id="3.30.43.10">
    <property type="entry name" value="Uridine Diphospho-n-acetylenolpyruvylglucosamine Reductase, domain 2"/>
    <property type="match status" value="1"/>
</dbReference>
<evidence type="ECO:0000259" key="6">
    <source>
        <dbReference type="PROSITE" id="PS51387"/>
    </source>
</evidence>
<dbReference type="InterPro" id="IPR036318">
    <property type="entry name" value="FAD-bd_PCMH-like_sf"/>
</dbReference>
<dbReference type="AlphaFoldDB" id="A0A250VGN7"/>
<dbReference type="SUPFAM" id="SSF56176">
    <property type="entry name" value="FAD-binding/transporter-associated domain-like"/>
    <property type="match status" value="1"/>
</dbReference>
<comment type="cofactor">
    <cofactor evidence="1">
        <name>FAD</name>
        <dbReference type="ChEBI" id="CHEBI:57692"/>
    </cofactor>
</comment>
<dbReference type="GO" id="GO:0071949">
    <property type="term" value="F:FAD binding"/>
    <property type="evidence" value="ECO:0007669"/>
    <property type="project" value="InterPro"/>
</dbReference>
<reference evidence="8" key="1">
    <citation type="submission" date="2017-05" db="EMBL/GenBank/DDBJ databases">
        <title>Streptomyces olivochromogenes NBRC 3561 whole genome shotgun sequence.</title>
        <authorList>
            <person name="Dohra H."/>
            <person name="Kodani S."/>
        </authorList>
    </citation>
    <scope>NUCLEOTIDE SEQUENCE [LARGE SCALE GENOMIC DNA]</scope>
    <source>
        <strain evidence="8">NBRC 3561</strain>
    </source>
</reference>
<dbReference type="STRING" id="1963.AQJ27_23725"/>
<evidence type="ECO:0000256" key="3">
    <source>
        <dbReference type="ARBA" id="ARBA00022630"/>
    </source>
</evidence>
<dbReference type="PROSITE" id="PS00862">
    <property type="entry name" value="OX2_COVAL_FAD"/>
    <property type="match status" value="1"/>
</dbReference>